<dbReference type="AlphaFoldDB" id="A0A645BI45"/>
<name>A0A645BI45_9ZZZZ</name>
<dbReference type="Pfam" id="PF04326">
    <property type="entry name" value="SLFN_AlbA_2"/>
    <property type="match status" value="1"/>
</dbReference>
<accession>A0A645BI45</accession>
<dbReference type="InterPro" id="IPR038461">
    <property type="entry name" value="Schlafen_AlbA_2_dom_sf"/>
</dbReference>
<dbReference type="PANTHER" id="PTHR30595">
    <property type="entry name" value="GLPR-RELATED TRANSCRIPTIONAL REPRESSOR"/>
    <property type="match status" value="1"/>
</dbReference>
<evidence type="ECO:0000313" key="2">
    <source>
        <dbReference type="EMBL" id="MPM64846.1"/>
    </source>
</evidence>
<dbReference type="InterPro" id="IPR007421">
    <property type="entry name" value="Schlafen_AlbA_2_dom"/>
</dbReference>
<reference evidence="2" key="1">
    <citation type="submission" date="2019-08" db="EMBL/GenBank/DDBJ databases">
        <authorList>
            <person name="Kucharzyk K."/>
            <person name="Murdoch R.W."/>
            <person name="Higgins S."/>
            <person name="Loffler F."/>
        </authorList>
    </citation>
    <scope>NUCLEOTIDE SEQUENCE</scope>
</reference>
<feature type="domain" description="Schlafen AlbA-2" evidence="1">
    <location>
        <begin position="20"/>
        <end position="114"/>
    </location>
</feature>
<dbReference type="Gene3D" id="3.30.950.30">
    <property type="entry name" value="Schlafen, AAA domain"/>
    <property type="match status" value="1"/>
</dbReference>
<comment type="caution">
    <text evidence="2">The sequence shown here is derived from an EMBL/GenBank/DDBJ whole genome shotgun (WGS) entry which is preliminary data.</text>
</comment>
<proteinExistence type="predicted"/>
<organism evidence="2">
    <name type="scientific">bioreactor metagenome</name>
    <dbReference type="NCBI Taxonomy" id="1076179"/>
    <lineage>
        <taxon>unclassified sequences</taxon>
        <taxon>metagenomes</taxon>
        <taxon>ecological metagenomes</taxon>
    </lineage>
</organism>
<gene>
    <name evidence="2" type="ORF">SDC9_111737</name>
</gene>
<sequence length="276" mass="31532">MIEVPQSRDCEYTVVYTPSCLKTVSAFANYLDGRLIFGIKDDRTVLGVENVQQLMLQIEHAINDGISPRPSYKLSTCRREGRQLVVLSVCKGMNPPYYYQHRAYVRFDASTAPVDAAQLRQLVLQGSALAYEELPASKQDLSFKQLEAEFQKVLGIETLSNDLLKTLGLVDRQGYTYAGQLLSDSPGPFHASLDIARFGESSSIFLHRESLEECSVLYQYHRVLELLDAWYGQYEQVSGFYREKRIQIPREACREVCRQAFLLLNILAAEFQFREM</sequence>
<evidence type="ECO:0000259" key="1">
    <source>
        <dbReference type="Pfam" id="PF04326"/>
    </source>
</evidence>
<dbReference type="EMBL" id="VSSQ01020183">
    <property type="protein sequence ID" value="MPM64846.1"/>
    <property type="molecule type" value="Genomic_DNA"/>
</dbReference>
<protein>
    <recommendedName>
        <fullName evidence="1">Schlafen AlbA-2 domain-containing protein</fullName>
    </recommendedName>
</protein>
<dbReference type="PANTHER" id="PTHR30595:SF6">
    <property type="entry name" value="SCHLAFEN ALBA-2 DOMAIN-CONTAINING PROTEIN"/>
    <property type="match status" value="1"/>
</dbReference>